<keyword evidence="1" id="KW-0732">Signal</keyword>
<protein>
    <submittedName>
        <fullName evidence="2">Uncharacterized protein DUF1161</fullName>
    </submittedName>
</protein>
<evidence type="ECO:0000256" key="1">
    <source>
        <dbReference type="SAM" id="SignalP"/>
    </source>
</evidence>
<dbReference type="AlphaFoldDB" id="A0A318JET8"/>
<dbReference type="EMBL" id="QJKB01000002">
    <property type="protein sequence ID" value="PXX45303.1"/>
    <property type="molecule type" value="Genomic_DNA"/>
</dbReference>
<comment type="caution">
    <text evidence="2">The sequence shown here is derived from an EMBL/GenBank/DDBJ whole genome shotgun (WGS) entry which is preliminary data.</text>
</comment>
<keyword evidence="3" id="KW-1185">Reference proteome</keyword>
<dbReference type="Pfam" id="PF06649">
    <property type="entry name" value="DUF1161"/>
    <property type="match status" value="1"/>
</dbReference>
<feature type="signal peptide" evidence="1">
    <location>
        <begin position="1"/>
        <end position="25"/>
    </location>
</feature>
<organism evidence="2 3">
    <name type="scientific">Undibacterium pigrum</name>
    <dbReference type="NCBI Taxonomy" id="401470"/>
    <lineage>
        <taxon>Bacteria</taxon>
        <taxon>Pseudomonadati</taxon>
        <taxon>Pseudomonadota</taxon>
        <taxon>Betaproteobacteria</taxon>
        <taxon>Burkholderiales</taxon>
        <taxon>Oxalobacteraceae</taxon>
        <taxon>Undibacterium</taxon>
    </lineage>
</organism>
<name>A0A318JET8_9BURK</name>
<evidence type="ECO:0000313" key="3">
    <source>
        <dbReference type="Proteomes" id="UP000247792"/>
    </source>
</evidence>
<dbReference type="InterPro" id="IPR010595">
    <property type="entry name" value="DUF1161"/>
</dbReference>
<evidence type="ECO:0000313" key="2">
    <source>
        <dbReference type="EMBL" id="PXX45303.1"/>
    </source>
</evidence>
<dbReference type="RefSeq" id="WP_110254749.1">
    <property type="nucleotide sequence ID" value="NZ_QJKB01000002.1"/>
</dbReference>
<accession>A0A318JET8</accession>
<sequence length="88" mass="9538">MRKSVLISGQGLVISLLLSSAPAWAEITSCETIKDKVAAKLERKGVNNYSLQVVSSDTETKHRVVGSCEGGKKKIIYKKEKASGKTEE</sequence>
<feature type="chain" id="PRO_5016320527" evidence="1">
    <location>
        <begin position="26"/>
        <end position="88"/>
    </location>
</feature>
<dbReference type="Proteomes" id="UP000247792">
    <property type="component" value="Unassembled WGS sequence"/>
</dbReference>
<proteinExistence type="predicted"/>
<gene>
    <name evidence="2" type="ORF">DFR42_102531</name>
</gene>
<dbReference type="OrthoDB" id="6183281at2"/>
<reference evidence="2 3" key="1">
    <citation type="submission" date="2018-05" db="EMBL/GenBank/DDBJ databases">
        <title>Genomic Encyclopedia of Type Strains, Phase IV (KMG-IV): sequencing the most valuable type-strain genomes for metagenomic binning, comparative biology and taxonomic classification.</title>
        <authorList>
            <person name="Goeker M."/>
        </authorList>
    </citation>
    <scope>NUCLEOTIDE SEQUENCE [LARGE SCALE GENOMIC DNA]</scope>
    <source>
        <strain evidence="2 3">DSM 19792</strain>
    </source>
</reference>